<dbReference type="PANTHER" id="PTHR43077">
    <property type="entry name" value="TRANSPORT PERMEASE YVFS-RELATED"/>
    <property type="match status" value="1"/>
</dbReference>
<evidence type="ECO:0000313" key="6">
    <source>
        <dbReference type="EMBL" id="TWS19057.1"/>
    </source>
</evidence>
<accession>A0A5C5R751</accession>
<organism evidence="6 7">
    <name type="scientific">Tsukamurella conjunctivitidis</name>
    <dbReference type="NCBI Taxonomy" id="2592068"/>
    <lineage>
        <taxon>Bacteria</taxon>
        <taxon>Bacillati</taxon>
        <taxon>Actinomycetota</taxon>
        <taxon>Actinomycetes</taxon>
        <taxon>Mycobacteriales</taxon>
        <taxon>Tsukamurellaceae</taxon>
        <taxon>Tsukamurella</taxon>
    </lineage>
</organism>
<evidence type="ECO:0000256" key="1">
    <source>
        <dbReference type="ARBA" id="ARBA00004141"/>
    </source>
</evidence>
<feature type="domain" description="ABC-2 type transporter transmembrane" evidence="5">
    <location>
        <begin position="4"/>
        <end position="122"/>
    </location>
</feature>
<comment type="caution">
    <text evidence="6">The sequence shown here is derived from an EMBL/GenBank/DDBJ whole genome shotgun (WGS) entry which is preliminary data.</text>
</comment>
<keyword evidence="7" id="KW-1185">Reference proteome</keyword>
<dbReference type="InterPro" id="IPR051328">
    <property type="entry name" value="T7SS_ABC-Transporter"/>
</dbReference>
<evidence type="ECO:0000256" key="2">
    <source>
        <dbReference type="ARBA" id="ARBA00022692"/>
    </source>
</evidence>
<dbReference type="NCBIfam" id="TIGR03061">
    <property type="entry name" value="pip_yhgE_Nterm"/>
    <property type="match status" value="1"/>
</dbReference>
<name>A0A5C5R751_9ACTN</name>
<dbReference type="InterPro" id="IPR017500">
    <property type="entry name" value="Phage_infect_YhgE_N"/>
</dbReference>
<evidence type="ECO:0000313" key="7">
    <source>
        <dbReference type="Proteomes" id="UP000319375"/>
    </source>
</evidence>
<dbReference type="Pfam" id="PF12698">
    <property type="entry name" value="ABC2_membrane_3"/>
    <property type="match status" value="1"/>
</dbReference>
<reference evidence="6 7" key="1">
    <citation type="submission" date="2019-06" db="EMBL/GenBank/DDBJ databases">
        <title>Tsukamurella conjunctivitidis sp. nov., Tsukamurella assacharolytica sp. nov. and Tsukamurella sputae sp. nov. isolated from patients with conjunctivitis, bacteraemia (lymphoma) and respiratory infection (sputum) in Hong Kong.</title>
        <authorList>
            <person name="Teng J.L.L."/>
            <person name="Lee H.H."/>
            <person name="Fong J.Y.H."/>
            <person name="Fok K.M.N."/>
            <person name="Lau S.K.P."/>
            <person name="Woo P.C.Y."/>
        </authorList>
    </citation>
    <scope>NUCLEOTIDE SEQUENCE [LARGE SCALE GENOMIC DNA]</scope>
    <source>
        <strain evidence="6 7">HKU72</strain>
    </source>
</reference>
<dbReference type="PANTHER" id="PTHR43077:SF10">
    <property type="entry name" value="TRANSPORT PERMEASE PROTEIN"/>
    <property type="match status" value="1"/>
</dbReference>
<protein>
    <submittedName>
        <fullName evidence="6">DUF3533 domain-containing protein</fullName>
    </submittedName>
</protein>
<dbReference type="AlphaFoldDB" id="A0A5C5R751"/>
<keyword evidence="4" id="KW-0472">Membrane</keyword>
<gene>
    <name evidence="6" type="ORF">FK530_25675</name>
</gene>
<dbReference type="OrthoDB" id="9811483at2"/>
<dbReference type="Proteomes" id="UP000319375">
    <property type="component" value="Unassembled WGS sequence"/>
</dbReference>
<evidence type="ECO:0000259" key="5">
    <source>
        <dbReference type="Pfam" id="PF12698"/>
    </source>
</evidence>
<feature type="non-terminal residue" evidence="6">
    <location>
        <position position="1"/>
    </location>
</feature>
<dbReference type="GO" id="GO:0016020">
    <property type="term" value="C:membrane"/>
    <property type="evidence" value="ECO:0007669"/>
    <property type="project" value="UniProtKB-SubCell"/>
</dbReference>
<keyword evidence="2" id="KW-0812">Transmembrane</keyword>
<comment type="subcellular location">
    <subcellularLocation>
        <location evidence="1">Membrane</location>
        <topology evidence="1">Multi-pass membrane protein</topology>
    </subcellularLocation>
</comment>
<dbReference type="InterPro" id="IPR013525">
    <property type="entry name" value="ABC2_TM"/>
</dbReference>
<dbReference type="EMBL" id="VIGX01000337">
    <property type="protein sequence ID" value="TWS19057.1"/>
    <property type="molecule type" value="Genomic_DNA"/>
</dbReference>
<evidence type="ECO:0000256" key="3">
    <source>
        <dbReference type="ARBA" id="ARBA00022989"/>
    </source>
</evidence>
<dbReference type="GO" id="GO:0140359">
    <property type="term" value="F:ABC-type transporter activity"/>
    <property type="evidence" value="ECO:0007669"/>
    <property type="project" value="InterPro"/>
</dbReference>
<feature type="non-terminal residue" evidence="6">
    <location>
        <position position="167"/>
    </location>
</feature>
<dbReference type="Gene3D" id="3.40.1710.10">
    <property type="entry name" value="abc type-2 transporter like domain"/>
    <property type="match status" value="1"/>
</dbReference>
<sequence>PYSNTSHIDVAVVNQDTGAHSDLAGDLDVGSQVVAQLKENNQLGWRFTDLDDAMERVHRGDSYAAIVIPPDFSQNLLSITTANFTQPQLQYFVNEKANAVAPKMTDVGATTLDRRITDTFTSTVAEKAAEAIRAAGTDTETQLGEARDSTISALDDATAKVGGAADS</sequence>
<evidence type="ECO:0000256" key="4">
    <source>
        <dbReference type="ARBA" id="ARBA00023136"/>
    </source>
</evidence>
<proteinExistence type="predicted"/>
<keyword evidence="3" id="KW-1133">Transmembrane helix</keyword>